<dbReference type="PANTHER" id="PTHR30085">
    <property type="entry name" value="AMINO ACID ABC TRANSPORTER PERMEASE"/>
    <property type="match status" value="1"/>
</dbReference>
<evidence type="ECO:0000313" key="7">
    <source>
        <dbReference type="Proteomes" id="UP000035444"/>
    </source>
</evidence>
<evidence type="ECO:0000259" key="5">
    <source>
        <dbReference type="SMART" id="SM00062"/>
    </source>
</evidence>
<keyword evidence="2" id="KW-0813">Transport</keyword>
<keyword evidence="3 4" id="KW-0732">Signal</keyword>
<keyword evidence="7" id="KW-1185">Reference proteome</keyword>
<evidence type="ECO:0000256" key="1">
    <source>
        <dbReference type="ARBA" id="ARBA00010333"/>
    </source>
</evidence>
<feature type="domain" description="Solute-binding protein family 3/N-terminal" evidence="5">
    <location>
        <begin position="44"/>
        <end position="276"/>
    </location>
</feature>
<comment type="similarity">
    <text evidence="1">Belongs to the bacterial solute-binding protein 3 family.</text>
</comment>
<dbReference type="InterPro" id="IPR051455">
    <property type="entry name" value="Bact_solute-bind_prot3"/>
</dbReference>
<dbReference type="STRING" id="1489064.WH96_04250"/>
<dbReference type="SUPFAM" id="SSF53850">
    <property type="entry name" value="Periplasmic binding protein-like II"/>
    <property type="match status" value="1"/>
</dbReference>
<comment type="caution">
    <text evidence="6">The sequence shown here is derived from an EMBL/GenBank/DDBJ whole genome shotgun (WGS) entry which is preliminary data.</text>
</comment>
<sequence length="296" mass="33879">MKKFLSKTATLPVLFLVLGLSLFSQISHAEAKDSTLKRIEKTNSFVIGYRNEKHPFSNVTVTGDVEGYSIDLCKGIYEKLKQDLNKPDLELKMVEITADNRFDYVRDGKVDIVCGTTSWTFKRQEKVSFSLLTYVTGAEMLVKDDSRIRSLKSLKGKKAGIIYGTLTAEAITKRVERDKLDVELITYKHPKTGIEALENREIDAYIADRVILIGLLDAADAPNDLKLVNRFYTYDPYALMFARQSLDFKLLVDRHLANLYRSNKSLELFNKWFSHMGIRSNENILRAMFKLQSIPE</sequence>
<dbReference type="AlphaFoldDB" id="A0A0H2MGR4"/>
<dbReference type="SMART" id="SM00062">
    <property type="entry name" value="PBPb"/>
    <property type="match status" value="1"/>
</dbReference>
<dbReference type="PANTHER" id="PTHR30085:SF6">
    <property type="entry name" value="ABC TRANSPORTER GLUTAMINE-BINDING PROTEIN GLNH"/>
    <property type="match status" value="1"/>
</dbReference>
<dbReference type="GO" id="GO:0030288">
    <property type="term" value="C:outer membrane-bounded periplasmic space"/>
    <property type="evidence" value="ECO:0007669"/>
    <property type="project" value="TreeGrafter"/>
</dbReference>
<proteinExistence type="inferred from homology"/>
<accession>A0A0H2MGR4</accession>
<dbReference type="GO" id="GO:0005576">
    <property type="term" value="C:extracellular region"/>
    <property type="evidence" value="ECO:0007669"/>
    <property type="project" value="TreeGrafter"/>
</dbReference>
<name>A0A0H2MGR4_9PROT</name>
<organism evidence="6 7">
    <name type="scientific">Kiloniella spongiae</name>
    <dbReference type="NCBI Taxonomy" id="1489064"/>
    <lineage>
        <taxon>Bacteria</taxon>
        <taxon>Pseudomonadati</taxon>
        <taxon>Pseudomonadota</taxon>
        <taxon>Alphaproteobacteria</taxon>
        <taxon>Rhodospirillales</taxon>
        <taxon>Kiloniellaceae</taxon>
        <taxon>Kiloniella</taxon>
    </lineage>
</organism>
<dbReference type="RefSeq" id="WP_047762908.1">
    <property type="nucleotide sequence ID" value="NZ_LAQL01000003.1"/>
</dbReference>
<dbReference type="Gene3D" id="3.40.190.10">
    <property type="entry name" value="Periplasmic binding protein-like II"/>
    <property type="match status" value="2"/>
</dbReference>
<dbReference type="CDD" id="cd13688">
    <property type="entry name" value="PBP2_GltI_DEBP"/>
    <property type="match status" value="1"/>
</dbReference>
<protein>
    <recommendedName>
        <fullName evidence="5">Solute-binding protein family 3/N-terminal domain-containing protein</fullName>
    </recommendedName>
</protein>
<evidence type="ECO:0000256" key="2">
    <source>
        <dbReference type="ARBA" id="ARBA00022448"/>
    </source>
</evidence>
<dbReference type="EMBL" id="LAQL01000003">
    <property type="protein sequence ID" value="KLN61573.1"/>
    <property type="molecule type" value="Genomic_DNA"/>
</dbReference>
<gene>
    <name evidence="6" type="ORF">WH96_04250</name>
</gene>
<feature type="signal peptide" evidence="4">
    <location>
        <begin position="1"/>
        <end position="29"/>
    </location>
</feature>
<dbReference type="OrthoDB" id="7240770at2"/>
<evidence type="ECO:0000256" key="4">
    <source>
        <dbReference type="SAM" id="SignalP"/>
    </source>
</evidence>
<evidence type="ECO:0000256" key="3">
    <source>
        <dbReference type="ARBA" id="ARBA00022729"/>
    </source>
</evidence>
<dbReference type="InterPro" id="IPR001638">
    <property type="entry name" value="Solute-binding_3/MltF_N"/>
</dbReference>
<feature type="chain" id="PRO_5002596881" description="Solute-binding protein family 3/N-terminal domain-containing protein" evidence="4">
    <location>
        <begin position="30"/>
        <end position="296"/>
    </location>
</feature>
<evidence type="ECO:0000313" key="6">
    <source>
        <dbReference type="EMBL" id="KLN61573.1"/>
    </source>
</evidence>
<dbReference type="Pfam" id="PF00497">
    <property type="entry name" value="SBP_bac_3"/>
    <property type="match status" value="1"/>
</dbReference>
<dbReference type="GO" id="GO:0006865">
    <property type="term" value="P:amino acid transport"/>
    <property type="evidence" value="ECO:0007669"/>
    <property type="project" value="TreeGrafter"/>
</dbReference>
<reference evidence="6 7" key="1">
    <citation type="submission" date="2015-03" db="EMBL/GenBank/DDBJ databases">
        <title>Genome Sequence of Kiloniella spongiae MEBiC09566, isolated from a marine sponge.</title>
        <authorList>
            <person name="Shao Z."/>
            <person name="Wang L."/>
            <person name="Li X."/>
        </authorList>
    </citation>
    <scope>NUCLEOTIDE SEQUENCE [LARGE SCALE GENOMIC DNA]</scope>
    <source>
        <strain evidence="6 7">MEBiC09566</strain>
    </source>
</reference>
<dbReference type="Proteomes" id="UP000035444">
    <property type="component" value="Unassembled WGS sequence"/>
</dbReference>